<gene>
    <name evidence="4" type="ORF">HNQ09_001146</name>
</gene>
<keyword evidence="5" id="KW-1185">Reference proteome</keyword>
<feature type="transmembrane region" description="Helical" evidence="2">
    <location>
        <begin position="301"/>
        <end position="320"/>
    </location>
</feature>
<accession>A0A7W8GEC6</accession>
<organism evidence="4 5">
    <name type="scientific">Deinococcus budaensis</name>
    <dbReference type="NCBI Taxonomy" id="1665626"/>
    <lineage>
        <taxon>Bacteria</taxon>
        <taxon>Thermotogati</taxon>
        <taxon>Deinococcota</taxon>
        <taxon>Deinococci</taxon>
        <taxon>Deinococcales</taxon>
        <taxon>Deinococcaceae</taxon>
        <taxon>Deinococcus</taxon>
    </lineage>
</organism>
<proteinExistence type="predicted"/>
<dbReference type="SUPFAM" id="SSF81606">
    <property type="entry name" value="PP2C-like"/>
    <property type="match status" value="1"/>
</dbReference>
<reference evidence="4 5" key="1">
    <citation type="submission" date="2020-08" db="EMBL/GenBank/DDBJ databases">
        <title>Genomic Encyclopedia of Type Strains, Phase IV (KMG-IV): sequencing the most valuable type-strain genomes for metagenomic binning, comparative biology and taxonomic classification.</title>
        <authorList>
            <person name="Goeker M."/>
        </authorList>
    </citation>
    <scope>NUCLEOTIDE SEQUENCE [LARGE SCALE GENOMIC DNA]</scope>
    <source>
        <strain evidence="4 5">DSM 101791</strain>
    </source>
</reference>
<evidence type="ECO:0000256" key="1">
    <source>
        <dbReference type="SAM" id="MobiDB-lite"/>
    </source>
</evidence>
<name>A0A7W8GEC6_9DEIO</name>
<dbReference type="SMART" id="SM00331">
    <property type="entry name" value="PP2C_SIG"/>
    <property type="match status" value="1"/>
</dbReference>
<dbReference type="RefSeq" id="WP_184026631.1">
    <property type="nucleotide sequence ID" value="NZ_JACHFN010000003.1"/>
</dbReference>
<dbReference type="PROSITE" id="PS51746">
    <property type="entry name" value="PPM_2"/>
    <property type="match status" value="1"/>
</dbReference>
<dbReference type="Proteomes" id="UP000525389">
    <property type="component" value="Unassembled WGS sequence"/>
</dbReference>
<feature type="domain" description="PPM-type phosphatase" evidence="3">
    <location>
        <begin position="10"/>
        <end position="242"/>
    </location>
</feature>
<dbReference type="CDD" id="cd00143">
    <property type="entry name" value="PP2Cc"/>
    <property type="match status" value="1"/>
</dbReference>
<dbReference type="EMBL" id="JACHFN010000003">
    <property type="protein sequence ID" value="MBB5233716.1"/>
    <property type="molecule type" value="Genomic_DNA"/>
</dbReference>
<dbReference type="AlphaFoldDB" id="A0A7W8GEC6"/>
<evidence type="ECO:0000313" key="4">
    <source>
        <dbReference type="EMBL" id="MBB5233716.1"/>
    </source>
</evidence>
<dbReference type="Pfam" id="PF13672">
    <property type="entry name" value="PP2C_2"/>
    <property type="match status" value="1"/>
</dbReference>
<dbReference type="EC" id="3.1.3.16" evidence="4"/>
<dbReference type="SMART" id="SM00332">
    <property type="entry name" value="PP2Cc"/>
    <property type="match status" value="1"/>
</dbReference>
<evidence type="ECO:0000256" key="2">
    <source>
        <dbReference type="SAM" id="Phobius"/>
    </source>
</evidence>
<comment type="caution">
    <text evidence="4">The sequence shown here is derived from an EMBL/GenBank/DDBJ whole genome shotgun (WGS) entry which is preliminary data.</text>
</comment>
<feature type="region of interest" description="Disordered" evidence="1">
    <location>
        <begin position="320"/>
        <end position="350"/>
    </location>
</feature>
<evidence type="ECO:0000259" key="3">
    <source>
        <dbReference type="PROSITE" id="PS51746"/>
    </source>
</evidence>
<sequence>MRAAASPLLSSGLLTDVGRQRSVNQDAALALDLPQGGLYAVADGMGGHAAGELAANLALDSLSQHYLDGRASPPERLAEAVQAANLAVLRHAVGEYVGMGTTLLALLVDRGAALVAHVGDSRAYLLRSGELHRLTDDHSWVAEQVRLGHLTEEEARHHQWRSVVSNALGGEERVRLELFGLPLRAGDRLLLCSDGLSGVVGDRALLELLMRPQAPERAARTLVNAANDAGGPDNITAVVVDILRDTRPPRYALPGRQEGGPLYVDVLLSAQRGSSPLTYLLLILAYFTLLGVMLVPEHRPLIGLLGALLLVGVTAAQRQARARLGRPPPRPAPIRAGTRPGGGDPRETPG</sequence>
<keyword evidence="4" id="KW-0378">Hydrolase</keyword>
<dbReference type="GO" id="GO:0004722">
    <property type="term" value="F:protein serine/threonine phosphatase activity"/>
    <property type="evidence" value="ECO:0007669"/>
    <property type="project" value="UniProtKB-EC"/>
</dbReference>
<dbReference type="PANTHER" id="PTHR47992">
    <property type="entry name" value="PROTEIN PHOSPHATASE"/>
    <property type="match status" value="1"/>
</dbReference>
<protein>
    <submittedName>
        <fullName evidence="4">Protein phosphatase</fullName>
        <ecNumber evidence="4">3.1.3.16</ecNumber>
    </submittedName>
</protein>
<feature type="transmembrane region" description="Helical" evidence="2">
    <location>
        <begin position="277"/>
        <end position="295"/>
    </location>
</feature>
<dbReference type="InterPro" id="IPR015655">
    <property type="entry name" value="PP2C"/>
</dbReference>
<dbReference type="InterPro" id="IPR036457">
    <property type="entry name" value="PPM-type-like_dom_sf"/>
</dbReference>
<dbReference type="Gene3D" id="3.60.40.10">
    <property type="entry name" value="PPM-type phosphatase domain"/>
    <property type="match status" value="1"/>
</dbReference>
<evidence type="ECO:0000313" key="5">
    <source>
        <dbReference type="Proteomes" id="UP000525389"/>
    </source>
</evidence>
<keyword evidence="2" id="KW-0812">Transmembrane</keyword>
<keyword evidence="2" id="KW-0472">Membrane</keyword>
<keyword evidence="2" id="KW-1133">Transmembrane helix</keyword>
<dbReference type="InterPro" id="IPR001932">
    <property type="entry name" value="PPM-type_phosphatase-like_dom"/>
</dbReference>